<organism evidence="2">
    <name type="scientific">Salvia splendens</name>
    <name type="common">Scarlet sage</name>
    <dbReference type="NCBI Taxonomy" id="180675"/>
    <lineage>
        <taxon>Eukaryota</taxon>
        <taxon>Viridiplantae</taxon>
        <taxon>Streptophyta</taxon>
        <taxon>Embryophyta</taxon>
        <taxon>Tracheophyta</taxon>
        <taxon>Spermatophyta</taxon>
        <taxon>Magnoliopsida</taxon>
        <taxon>eudicotyledons</taxon>
        <taxon>Gunneridae</taxon>
        <taxon>Pentapetalae</taxon>
        <taxon>asterids</taxon>
        <taxon>lamiids</taxon>
        <taxon>Lamiales</taxon>
        <taxon>Lamiaceae</taxon>
        <taxon>Nepetoideae</taxon>
        <taxon>Mentheae</taxon>
        <taxon>Salviinae</taxon>
        <taxon>Salvia</taxon>
        <taxon>Salvia subgen. Calosphace</taxon>
        <taxon>core Calosphace</taxon>
    </lineage>
</organism>
<comment type="caution">
    <text evidence="2">The sequence shown here is derived from an EMBL/GenBank/DDBJ whole genome shotgun (WGS) entry which is preliminary data.</text>
</comment>
<gene>
    <name evidence="2" type="ORF">SASPL_147321</name>
</gene>
<reference evidence="2" key="2">
    <citation type="submission" date="2020-08" db="EMBL/GenBank/DDBJ databases">
        <title>Plant Genome Project.</title>
        <authorList>
            <person name="Zhang R.-G."/>
        </authorList>
    </citation>
    <scope>NUCLEOTIDE SEQUENCE</scope>
    <source>
        <strain evidence="2">Huo1</strain>
        <tissue evidence="2">Leaf</tissue>
    </source>
</reference>
<dbReference type="AlphaFoldDB" id="A0A8X8WFL5"/>
<dbReference type="PANTHER" id="PTHR35986:SF1">
    <property type="entry name" value="OS10G0430800 PROTEIN"/>
    <property type="match status" value="1"/>
</dbReference>
<feature type="region of interest" description="Disordered" evidence="1">
    <location>
        <begin position="198"/>
        <end position="235"/>
    </location>
</feature>
<protein>
    <submittedName>
        <fullName evidence="2">Uncharacterized protein</fullName>
    </submittedName>
</protein>
<evidence type="ECO:0000313" key="3">
    <source>
        <dbReference type="Proteomes" id="UP000298416"/>
    </source>
</evidence>
<accession>A0A8X8WFL5</accession>
<evidence type="ECO:0000256" key="1">
    <source>
        <dbReference type="SAM" id="MobiDB-lite"/>
    </source>
</evidence>
<feature type="compositionally biased region" description="Basic residues" evidence="1">
    <location>
        <begin position="210"/>
        <end position="228"/>
    </location>
</feature>
<reference evidence="2" key="1">
    <citation type="submission" date="2018-01" db="EMBL/GenBank/DDBJ databases">
        <authorList>
            <person name="Mao J.F."/>
        </authorList>
    </citation>
    <scope>NUCLEOTIDE SEQUENCE</scope>
    <source>
        <strain evidence="2">Huo1</strain>
        <tissue evidence="2">Leaf</tissue>
    </source>
</reference>
<name>A0A8X8WFL5_SALSN</name>
<evidence type="ECO:0000313" key="2">
    <source>
        <dbReference type="EMBL" id="KAG6393091.1"/>
    </source>
</evidence>
<dbReference type="PANTHER" id="PTHR35986">
    <property type="entry name" value="EXPRESSED PROTEIN"/>
    <property type="match status" value="1"/>
</dbReference>
<dbReference type="Proteomes" id="UP000298416">
    <property type="component" value="Unassembled WGS sequence"/>
</dbReference>
<keyword evidence="3" id="KW-1185">Reference proteome</keyword>
<proteinExistence type="predicted"/>
<sequence>MDALMNLESVLRSKQVQLTAQEVNALQSWRDRAERDLSVGGLAGSVTSWLVTKRLDKQMRILLSAGAGSLFGLVLLNRSIRSSVDYMLSLQGTRVQGELAHIILRNNQSNGWAYQYVSKYFYPEVVFVDASVDKAFYRWRYRNTSGDAIASQTQSTTEANSNEKDAKMIAKETEQASAGSNTAENPFDLIFGFPESAKEVSDQADAPKILSRRQARKEKRLHRRHRHGREVESEI</sequence>
<dbReference type="EMBL" id="PNBA02000018">
    <property type="protein sequence ID" value="KAG6393091.1"/>
    <property type="molecule type" value="Genomic_DNA"/>
</dbReference>